<dbReference type="KEGG" id="tpsc:RBB77_00665"/>
<dbReference type="Gene3D" id="3.30.530.20">
    <property type="match status" value="1"/>
</dbReference>
<dbReference type="EMBL" id="CP132942">
    <property type="protein sequence ID" value="XCB33422.1"/>
    <property type="molecule type" value="Genomic_DNA"/>
</dbReference>
<gene>
    <name evidence="3" type="ORF">RBB77_00665</name>
</gene>
<proteinExistence type="inferred from homology"/>
<dbReference type="SUPFAM" id="SSF55961">
    <property type="entry name" value="Bet v1-like"/>
    <property type="match status" value="1"/>
</dbReference>
<dbReference type="InterPro" id="IPR013538">
    <property type="entry name" value="ASHA1/2-like_C"/>
</dbReference>
<dbReference type="AlphaFoldDB" id="A0AAU7ZR36"/>
<organism evidence="3">
    <name type="scientific">Tunturiibacter psychrotolerans</name>
    <dbReference type="NCBI Taxonomy" id="3069686"/>
    <lineage>
        <taxon>Bacteria</taxon>
        <taxon>Pseudomonadati</taxon>
        <taxon>Acidobacteriota</taxon>
        <taxon>Terriglobia</taxon>
        <taxon>Terriglobales</taxon>
        <taxon>Acidobacteriaceae</taxon>
        <taxon>Tunturiibacter</taxon>
    </lineage>
</organism>
<dbReference type="RefSeq" id="WP_353064259.1">
    <property type="nucleotide sequence ID" value="NZ_CP132942.1"/>
</dbReference>
<dbReference type="Pfam" id="PF08327">
    <property type="entry name" value="AHSA1"/>
    <property type="match status" value="1"/>
</dbReference>
<feature type="domain" description="Activator of Hsp90 ATPase homologue 1/2-like C-terminal" evidence="2">
    <location>
        <begin position="20"/>
        <end position="163"/>
    </location>
</feature>
<reference evidence="3" key="2">
    <citation type="journal article" date="2024" name="Environ. Microbiol.">
        <title>Genome analysis and description of Tunturibacter gen. nov. expands the diversity of Terriglobia in tundra soils.</title>
        <authorList>
            <person name="Messyasz A."/>
            <person name="Mannisto M.K."/>
            <person name="Kerkhof L.J."/>
            <person name="Haggblom M.M."/>
        </authorList>
    </citation>
    <scope>NUCLEOTIDE SEQUENCE</scope>
    <source>
        <strain evidence="3">X5P6</strain>
    </source>
</reference>
<sequence length="170" mass="19209">MKENTISEVERMVITRIFEAPRKLVWKAWTDPKYVMQWWGPKGFTAPVCKMDFRVGGKFLWCMKGPDGEVVGWNGGEYFEIVEHEKIVYSMYFADAEGNKLDPAQYGIELEAMDDAHDVVLFEDFGDGQTKLTLIGSEPMESARNSGQLEGWNEIFDKVAAVVAGLAQAK</sequence>
<dbReference type="InterPro" id="IPR023393">
    <property type="entry name" value="START-like_dom_sf"/>
</dbReference>
<name>A0AAU7ZR36_9BACT</name>
<comment type="similarity">
    <text evidence="1">Belongs to the AHA1 family.</text>
</comment>
<reference evidence="3" key="1">
    <citation type="submission" date="2023-08" db="EMBL/GenBank/DDBJ databases">
        <authorList>
            <person name="Messyasz A."/>
            <person name="Mannisto M.K."/>
            <person name="Kerkhof L.J."/>
            <person name="Haggblom M."/>
        </authorList>
    </citation>
    <scope>NUCLEOTIDE SEQUENCE</scope>
    <source>
        <strain evidence="3">X5P6</strain>
    </source>
</reference>
<accession>A0AAU7ZR36</accession>
<evidence type="ECO:0000313" key="3">
    <source>
        <dbReference type="EMBL" id="XCB33422.1"/>
    </source>
</evidence>
<evidence type="ECO:0000259" key="2">
    <source>
        <dbReference type="Pfam" id="PF08327"/>
    </source>
</evidence>
<evidence type="ECO:0000256" key="1">
    <source>
        <dbReference type="ARBA" id="ARBA00006817"/>
    </source>
</evidence>
<protein>
    <submittedName>
        <fullName evidence="3">SRPBCC domain-containing protein</fullName>
    </submittedName>
</protein>